<evidence type="ECO:0000256" key="1">
    <source>
        <dbReference type="ARBA" id="ARBA00004141"/>
    </source>
</evidence>
<comment type="caution">
    <text evidence="7">The sequence shown here is derived from an EMBL/GenBank/DDBJ whole genome shotgun (WGS) entry which is preliminary data.</text>
</comment>
<evidence type="ECO:0000259" key="6">
    <source>
        <dbReference type="Pfam" id="PF04932"/>
    </source>
</evidence>
<keyword evidence="2 5" id="KW-0812">Transmembrane</keyword>
<dbReference type="InterPro" id="IPR007016">
    <property type="entry name" value="O-antigen_ligase-rel_domated"/>
</dbReference>
<evidence type="ECO:0000313" key="7">
    <source>
        <dbReference type="EMBL" id="GAI42143.1"/>
    </source>
</evidence>
<dbReference type="PANTHER" id="PTHR37422:SF13">
    <property type="entry name" value="LIPOPOLYSACCHARIDE BIOSYNTHESIS PROTEIN PA4999-RELATED"/>
    <property type="match status" value="1"/>
</dbReference>
<dbReference type="InterPro" id="IPR051533">
    <property type="entry name" value="WaaL-like"/>
</dbReference>
<gene>
    <name evidence="7" type="ORF">S06H3_52165</name>
</gene>
<keyword evidence="4 5" id="KW-0472">Membrane</keyword>
<dbReference type="GO" id="GO:0016020">
    <property type="term" value="C:membrane"/>
    <property type="evidence" value="ECO:0007669"/>
    <property type="project" value="UniProtKB-SubCell"/>
</dbReference>
<protein>
    <recommendedName>
        <fullName evidence="6">O-antigen ligase-related domain-containing protein</fullName>
    </recommendedName>
</protein>
<sequence>QYWRTSVHIALKRPALGVGPGSWGEWYTMLKAPEAEETQAAHNLYLQLWAETGTVGLLLFVAFWAVLLTLVLKGPGGAAVGSTEARAPPPPADPGRVPSLTAASLCMAALALAFDYVMVGTFRPPQEVPRWLAAAPWVPYLVIYLVWAAAFVGLFACADGVAASPLACGLAAGLAAFLLHSAGEFTMCVPAVGGTVAALTALLLLSRDLPARRELRLAPGPSALVLGALVVMVLCWSTVAVRRRKEGQ</sequence>
<feature type="transmembrane region" description="Helical" evidence="5">
    <location>
        <begin position="187"/>
        <end position="206"/>
    </location>
</feature>
<evidence type="ECO:0000256" key="5">
    <source>
        <dbReference type="SAM" id="Phobius"/>
    </source>
</evidence>
<feature type="non-terminal residue" evidence="7">
    <location>
        <position position="1"/>
    </location>
</feature>
<proteinExistence type="predicted"/>
<feature type="transmembrane region" description="Helical" evidence="5">
    <location>
        <begin position="218"/>
        <end position="241"/>
    </location>
</feature>
<organism evidence="7">
    <name type="scientific">marine sediment metagenome</name>
    <dbReference type="NCBI Taxonomy" id="412755"/>
    <lineage>
        <taxon>unclassified sequences</taxon>
        <taxon>metagenomes</taxon>
        <taxon>ecological metagenomes</taxon>
    </lineage>
</organism>
<feature type="domain" description="O-antigen ligase-related" evidence="6">
    <location>
        <begin position="1"/>
        <end position="61"/>
    </location>
</feature>
<dbReference type="AlphaFoldDB" id="X1NEW7"/>
<feature type="transmembrane region" description="Helical" evidence="5">
    <location>
        <begin position="131"/>
        <end position="156"/>
    </location>
</feature>
<keyword evidence="3 5" id="KW-1133">Transmembrane helix</keyword>
<feature type="transmembrane region" description="Helical" evidence="5">
    <location>
        <begin position="162"/>
        <end position="180"/>
    </location>
</feature>
<evidence type="ECO:0000256" key="3">
    <source>
        <dbReference type="ARBA" id="ARBA00022989"/>
    </source>
</evidence>
<name>X1NEW7_9ZZZZ</name>
<evidence type="ECO:0000256" key="2">
    <source>
        <dbReference type="ARBA" id="ARBA00022692"/>
    </source>
</evidence>
<evidence type="ECO:0000256" key="4">
    <source>
        <dbReference type="ARBA" id="ARBA00023136"/>
    </source>
</evidence>
<dbReference type="EMBL" id="BARV01033154">
    <property type="protein sequence ID" value="GAI42143.1"/>
    <property type="molecule type" value="Genomic_DNA"/>
</dbReference>
<feature type="transmembrane region" description="Helical" evidence="5">
    <location>
        <begin position="48"/>
        <end position="72"/>
    </location>
</feature>
<reference evidence="7" key="1">
    <citation type="journal article" date="2014" name="Front. Microbiol.">
        <title>High frequency of phylogenetically diverse reductive dehalogenase-homologous genes in deep subseafloor sedimentary metagenomes.</title>
        <authorList>
            <person name="Kawai M."/>
            <person name="Futagami T."/>
            <person name="Toyoda A."/>
            <person name="Takaki Y."/>
            <person name="Nishi S."/>
            <person name="Hori S."/>
            <person name="Arai W."/>
            <person name="Tsubouchi T."/>
            <person name="Morono Y."/>
            <person name="Uchiyama I."/>
            <person name="Ito T."/>
            <person name="Fujiyama A."/>
            <person name="Inagaki F."/>
            <person name="Takami H."/>
        </authorList>
    </citation>
    <scope>NUCLEOTIDE SEQUENCE</scope>
    <source>
        <strain evidence="7">Expedition CK06-06</strain>
    </source>
</reference>
<accession>X1NEW7</accession>
<comment type="subcellular location">
    <subcellularLocation>
        <location evidence="1">Membrane</location>
        <topology evidence="1">Multi-pass membrane protein</topology>
    </subcellularLocation>
</comment>
<feature type="non-terminal residue" evidence="7">
    <location>
        <position position="248"/>
    </location>
</feature>
<feature type="transmembrane region" description="Helical" evidence="5">
    <location>
        <begin position="100"/>
        <end position="119"/>
    </location>
</feature>
<dbReference type="PANTHER" id="PTHR37422">
    <property type="entry name" value="TEICHURONIC ACID BIOSYNTHESIS PROTEIN TUAE"/>
    <property type="match status" value="1"/>
</dbReference>
<dbReference type="Pfam" id="PF04932">
    <property type="entry name" value="Wzy_C"/>
    <property type="match status" value="1"/>
</dbReference>